<name>A0A518B3P7_9BACT</name>
<accession>A0A518B3P7</accession>
<dbReference type="SUPFAM" id="SSF51695">
    <property type="entry name" value="PLC-like phosphodiesterases"/>
    <property type="match status" value="1"/>
</dbReference>
<feature type="domain" description="GP-PDE" evidence="1">
    <location>
        <begin position="40"/>
        <end position="277"/>
    </location>
</feature>
<evidence type="ECO:0000313" key="3">
    <source>
        <dbReference type="Proteomes" id="UP000317093"/>
    </source>
</evidence>
<dbReference type="GO" id="GO:0008889">
    <property type="term" value="F:glycerophosphodiester phosphodiesterase activity"/>
    <property type="evidence" value="ECO:0007669"/>
    <property type="project" value="UniProtKB-EC"/>
</dbReference>
<dbReference type="PROSITE" id="PS51704">
    <property type="entry name" value="GP_PDE"/>
    <property type="match status" value="1"/>
</dbReference>
<dbReference type="CDD" id="cd08556">
    <property type="entry name" value="GDPD"/>
    <property type="match status" value="1"/>
</dbReference>
<proteinExistence type="predicted"/>
<dbReference type="Proteomes" id="UP000317093">
    <property type="component" value="Chromosome"/>
</dbReference>
<dbReference type="EMBL" id="CP036279">
    <property type="protein sequence ID" value="QDU61564.1"/>
    <property type="molecule type" value="Genomic_DNA"/>
</dbReference>
<reference evidence="2 3" key="1">
    <citation type="submission" date="2019-02" db="EMBL/GenBank/DDBJ databases">
        <title>Deep-cultivation of Planctomycetes and their phenomic and genomic characterization uncovers novel biology.</title>
        <authorList>
            <person name="Wiegand S."/>
            <person name="Jogler M."/>
            <person name="Boedeker C."/>
            <person name="Pinto D."/>
            <person name="Vollmers J."/>
            <person name="Rivas-Marin E."/>
            <person name="Kohn T."/>
            <person name="Peeters S.H."/>
            <person name="Heuer A."/>
            <person name="Rast P."/>
            <person name="Oberbeckmann S."/>
            <person name="Bunk B."/>
            <person name="Jeske O."/>
            <person name="Meyerdierks A."/>
            <person name="Storesund J.E."/>
            <person name="Kallscheuer N."/>
            <person name="Luecker S."/>
            <person name="Lage O.M."/>
            <person name="Pohl T."/>
            <person name="Merkel B.J."/>
            <person name="Hornburger P."/>
            <person name="Mueller R.-W."/>
            <person name="Bruemmer F."/>
            <person name="Labrenz M."/>
            <person name="Spormann A.M."/>
            <person name="Op den Camp H."/>
            <person name="Overmann J."/>
            <person name="Amann R."/>
            <person name="Jetten M.S.M."/>
            <person name="Mascher T."/>
            <person name="Medema M.H."/>
            <person name="Devos D.P."/>
            <person name="Kaster A.-K."/>
            <person name="Ovreas L."/>
            <person name="Rohde M."/>
            <person name="Galperin M.Y."/>
            <person name="Jogler C."/>
        </authorList>
    </citation>
    <scope>NUCLEOTIDE SEQUENCE [LARGE SCALE GENOMIC DNA]</scope>
    <source>
        <strain evidence="2 3">Pan216</strain>
    </source>
</reference>
<organism evidence="2 3">
    <name type="scientific">Kolteria novifilia</name>
    <dbReference type="NCBI Taxonomy" id="2527975"/>
    <lineage>
        <taxon>Bacteria</taxon>
        <taxon>Pseudomonadati</taxon>
        <taxon>Planctomycetota</taxon>
        <taxon>Planctomycetia</taxon>
        <taxon>Kolteriales</taxon>
        <taxon>Kolteriaceae</taxon>
        <taxon>Kolteria</taxon>
    </lineage>
</organism>
<dbReference type="PANTHER" id="PTHR46211:SF14">
    <property type="entry name" value="GLYCEROPHOSPHODIESTER PHOSPHODIESTERASE"/>
    <property type="match status" value="1"/>
</dbReference>
<dbReference type="Gene3D" id="3.20.20.190">
    <property type="entry name" value="Phosphatidylinositol (PI) phosphodiesterase"/>
    <property type="match status" value="1"/>
</dbReference>
<dbReference type="EC" id="3.1.4.46" evidence="2"/>
<dbReference type="OrthoDB" id="238714at2"/>
<dbReference type="PROSITE" id="PS50007">
    <property type="entry name" value="PIPLC_X_DOMAIN"/>
    <property type="match status" value="1"/>
</dbReference>
<dbReference type="PANTHER" id="PTHR46211">
    <property type="entry name" value="GLYCEROPHOSPHORYL DIESTER PHOSPHODIESTERASE"/>
    <property type="match status" value="1"/>
</dbReference>
<sequence>MNASFLILFVFLFFGAFAIADDSLPRPQTPARRLLHSKRPLLIAHRGNSSRAPENTLPAFRSALEVGVDMVELDYHHSADGVPFCFHDKDLKRTTNAKDILGQGDLEIAETSTRNLLRLDGGRWYSSDFAGTAVPTLAESLDTIQPGAMTLIERKAGDAATLVDLLRQKKLTGDVIVQAFDWDYLADVRRLSPETVVVCLGKEAIDERTFALVAATGAEGIGWRARDLTASAIDAAHAKGLRVFAWTVDDPAEATRLLDAGLDGLITNRPAELRELVAKDRE</sequence>
<protein>
    <submittedName>
        <fullName evidence="2">Glycerophosphoryl diester phosphodiesterase</fullName>
        <ecNumber evidence="2">3.1.4.46</ecNumber>
    </submittedName>
</protein>
<dbReference type="InterPro" id="IPR030395">
    <property type="entry name" value="GP_PDE_dom"/>
</dbReference>
<dbReference type="RefSeq" id="WP_145258141.1">
    <property type="nucleotide sequence ID" value="NZ_CP036279.1"/>
</dbReference>
<gene>
    <name evidence="2" type="primary">ugpQ_2</name>
    <name evidence="2" type="ORF">Pan216_24250</name>
</gene>
<dbReference type="GO" id="GO:0006629">
    <property type="term" value="P:lipid metabolic process"/>
    <property type="evidence" value="ECO:0007669"/>
    <property type="project" value="InterPro"/>
</dbReference>
<dbReference type="InterPro" id="IPR017946">
    <property type="entry name" value="PLC-like_Pdiesterase_TIM-brl"/>
</dbReference>
<keyword evidence="2" id="KW-0378">Hydrolase</keyword>
<dbReference type="KEGG" id="knv:Pan216_24250"/>
<dbReference type="Pfam" id="PF03009">
    <property type="entry name" value="GDPD"/>
    <property type="match status" value="1"/>
</dbReference>
<evidence type="ECO:0000313" key="2">
    <source>
        <dbReference type="EMBL" id="QDU61564.1"/>
    </source>
</evidence>
<evidence type="ECO:0000259" key="1">
    <source>
        <dbReference type="PROSITE" id="PS51704"/>
    </source>
</evidence>
<dbReference type="AlphaFoldDB" id="A0A518B3P7"/>
<keyword evidence="3" id="KW-1185">Reference proteome</keyword>